<comment type="caution">
    <text evidence="1">The sequence shown here is derived from an EMBL/GenBank/DDBJ whole genome shotgun (WGS) entry which is preliminary data.</text>
</comment>
<name>A0A2N1IRU1_9PSED</name>
<evidence type="ECO:0000313" key="2">
    <source>
        <dbReference type="Proteomes" id="UP000233399"/>
    </source>
</evidence>
<protein>
    <submittedName>
        <fullName evidence="1">Uncharacterized protein</fullName>
    </submittedName>
</protein>
<evidence type="ECO:0000313" key="1">
    <source>
        <dbReference type="EMBL" id="PKI22278.1"/>
    </source>
</evidence>
<dbReference type="EMBL" id="PJCG01000022">
    <property type="protein sequence ID" value="PKI22278.1"/>
    <property type="molecule type" value="Genomic_DNA"/>
</dbReference>
<reference evidence="1 2" key="1">
    <citation type="submission" date="2017-12" db="EMBL/GenBank/DDBJ databases">
        <title>Isolation and characterization of an aerobic denitrifying Pseudomonas monteilii CY06 from aquaculture ponds.</title>
        <authorList>
            <person name="Ma Q."/>
            <person name="Cai Y."/>
            <person name="He Z."/>
        </authorList>
    </citation>
    <scope>NUCLEOTIDE SEQUENCE [LARGE SCALE GENOMIC DNA]</scope>
    <source>
        <strain evidence="1 2">CY06</strain>
    </source>
</reference>
<accession>A0A2N1IRU1</accession>
<dbReference type="Proteomes" id="UP000233399">
    <property type="component" value="Unassembled WGS sequence"/>
</dbReference>
<dbReference type="AlphaFoldDB" id="A0A2N1IRU1"/>
<gene>
    <name evidence="1" type="ORF">CXB65_15545</name>
</gene>
<organism evidence="1 2">
    <name type="scientific">Pseudomonas monteilii</name>
    <dbReference type="NCBI Taxonomy" id="76759"/>
    <lineage>
        <taxon>Bacteria</taxon>
        <taxon>Pseudomonadati</taxon>
        <taxon>Pseudomonadota</taxon>
        <taxon>Gammaproteobacteria</taxon>
        <taxon>Pseudomonadales</taxon>
        <taxon>Pseudomonadaceae</taxon>
        <taxon>Pseudomonas</taxon>
    </lineage>
</organism>
<proteinExistence type="predicted"/>
<sequence length="217" mass="23999">MYLLDSDTARKLCQYELINELAQALGCSLADMAILPQLPFQLRLNSPPAALKKLGSDAAVTQAKELVRHAKIVEVRIDQSNFFLDVERPDIDSGEAVLFAALYQSPDDRMLSGDKKAFVALSKIDARKATDSLWARLICLEEALVLILKHSKFEQVSAKVRARSDVDMTLSMAFGRSQAAEESSVLDALASYLGQLHRDTRQLWVPLELKGIVPLTA</sequence>
<dbReference type="RefSeq" id="WP_101196409.1">
    <property type="nucleotide sequence ID" value="NZ_PJCG01000022.1"/>
</dbReference>